<dbReference type="GO" id="GO:0010073">
    <property type="term" value="P:meristem maintenance"/>
    <property type="evidence" value="ECO:0007669"/>
    <property type="project" value="InterPro"/>
</dbReference>
<sequence>YTMNEKVPLTASNRRKKDLAREGDLLTYKIKRKTIEPSTVVPPNTVDSANEGVYERVNIPTESAEAFKSLKAEGAGNSLLLKKLKSHYACKLEKVFSNGTATATKKKKGLTTRSVARAYMLYVLGSFLFPTKKGIDVSARYLILFAKDKVAKKWSWGSAVLAHMYYNLGTTSLDDARQFACCATLLESWIFAHFPKLGGIPKEMDFDAYEHCTC</sequence>
<dbReference type="PANTHER" id="PTHR46033">
    <property type="entry name" value="PROTEIN MAIN-LIKE 2"/>
    <property type="match status" value="1"/>
</dbReference>
<dbReference type="AlphaFoldDB" id="A0A7J7LB28"/>
<feature type="non-terminal residue" evidence="2">
    <location>
        <position position="1"/>
    </location>
</feature>
<dbReference type="Pfam" id="PF10536">
    <property type="entry name" value="PMD"/>
    <property type="match status" value="1"/>
</dbReference>
<evidence type="ECO:0000313" key="2">
    <source>
        <dbReference type="EMBL" id="KAF6139813.1"/>
    </source>
</evidence>
<keyword evidence="3" id="KW-1185">Reference proteome</keyword>
<organism evidence="2 3">
    <name type="scientific">Kingdonia uniflora</name>
    <dbReference type="NCBI Taxonomy" id="39325"/>
    <lineage>
        <taxon>Eukaryota</taxon>
        <taxon>Viridiplantae</taxon>
        <taxon>Streptophyta</taxon>
        <taxon>Embryophyta</taxon>
        <taxon>Tracheophyta</taxon>
        <taxon>Spermatophyta</taxon>
        <taxon>Magnoliopsida</taxon>
        <taxon>Ranunculales</taxon>
        <taxon>Circaeasteraceae</taxon>
        <taxon>Kingdonia</taxon>
    </lineage>
</organism>
<dbReference type="InterPro" id="IPR044824">
    <property type="entry name" value="MAIN-like"/>
</dbReference>
<feature type="domain" description="Aminotransferase-like plant mobile" evidence="1">
    <location>
        <begin position="99"/>
        <end position="197"/>
    </location>
</feature>
<dbReference type="Proteomes" id="UP000541444">
    <property type="component" value="Unassembled WGS sequence"/>
</dbReference>
<name>A0A7J7LB28_9MAGN</name>
<evidence type="ECO:0000259" key="1">
    <source>
        <dbReference type="Pfam" id="PF10536"/>
    </source>
</evidence>
<dbReference type="PANTHER" id="PTHR46033:SF8">
    <property type="entry name" value="PROTEIN MAINTENANCE OF MERISTEMS-LIKE"/>
    <property type="match status" value="1"/>
</dbReference>
<protein>
    <recommendedName>
        <fullName evidence="1">Aminotransferase-like plant mobile domain-containing protein</fullName>
    </recommendedName>
</protein>
<gene>
    <name evidence="2" type="ORF">GIB67_009660</name>
</gene>
<evidence type="ECO:0000313" key="3">
    <source>
        <dbReference type="Proteomes" id="UP000541444"/>
    </source>
</evidence>
<comment type="caution">
    <text evidence="2">The sequence shown here is derived from an EMBL/GenBank/DDBJ whole genome shotgun (WGS) entry which is preliminary data.</text>
</comment>
<reference evidence="2 3" key="1">
    <citation type="journal article" date="2020" name="IScience">
        <title>Genome Sequencing of the Endangered Kingdonia uniflora (Circaeasteraceae, Ranunculales) Reveals Potential Mechanisms of Evolutionary Specialization.</title>
        <authorList>
            <person name="Sun Y."/>
            <person name="Deng T."/>
            <person name="Zhang A."/>
            <person name="Moore M.J."/>
            <person name="Landis J.B."/>
            <person name="Lin N."/>
            <person name="Zhang H."/>
            <person name="Zhang X."/>
            <person name="Huang J."/>
            <person name="Zhang X."/>
            <person name="Sun H."/>
            <person name="Wang H."/>
        </authorList>
    </citation>
    <scope>NUCLEOTIDE SEQUENCE [LARGE SCALE GENOMIC DNA]</scope>
    <source>
        <strain evidence="2">TB1705</strain>
        <tissue evidence="2">Leaf</tissue>
    </source>
</reference>
<dbReference type="OrthoDB" id="1936739at2759"/>
<dbReference type="EMBL" id="JACGCM010002435">
    <property type="protein sequence ID" value="KAF6139813.1"/>
    <property type="molecule type" value="Genomic_DNA"/>
</dbReference>
<accession>A0A7J7LB28</accession>
<proteinExistence type="predicted"/>
<dbReference type="InterPro" id="IPR019557">
    <property type="entry name" value="AminoTfrase-like_pln_mobile"/>
</dbReference>